<keyword evidence="4" id="KW-0378">Hydrolase</keyword>
<evidence type="ECO:0000256" key="3">
    <source>
        <dbReference type="ARBA" id="ARBA00022670"/>
    </source>
</evidence>
<dbReference type="InterPro" id="IPR023562">
    <property type="entry name" value="ClpP/TepA"/>
</dbReference>
<dbReference type="Proteomes" id="UP001430755">
    <property type="component" value="Unassembled WGS sequence"/>
</dbReference>
<dbReference type="InterPro" id="IPR029045">
    <property type="entry name" value="ClpP/crotonase-like_dom_sf"/>
</dbReference>
<dbReference type="Pfam" id="PF00574">
    <property type="entry name" value="CLP_protease"/>
    <property type="match status" value="1"/>
</dbReference>
<evidence type="ECO:0000313" key="8">
    <source>
        <dbReference type="EMBL" id="MCI2241511.1"/>
    </source>
</evidence>
<dbReference type="SUPFAM" id="SSF52096">
    <property type="entry name" value="ClpP/crotonase"/>
    <property type="match status" value="1"/>
</dbReference>
<evidence type="ECO:0000256" key="7">
    <source>
        <dbReference type="SAM" id="MobiDB-lite"/>
    </source>
</evidence>
<evidence type="ECO:0000256" key="5">
    <source>
        <dbReference type="ARBA" id="ARBA00022825"/>
    </source>
</evidence>
<dbReference type="CDD" id="cd07016">
    <property type="entry name" value="S14_ClpP_1"/>
    <property type="match status" value="1"/>
</dbReference>
<dbReference type="PANTHER" id="PTHR10381:SF70">
    <property type="entry name" value="ATP-DEPENDENT CLP PROTEASE PROTEOLYTIC SUBUNIT"/>
    <property type="match status" value="1"/>
</dbReference>
<comment type="similarity">
    <text evidence="1 6">Belongs to the peptidase S14 family.</text>
</comment>
<evidence type="ECO:0000256" key="4">
    <source>
        <dbReference type="ARBA" id="ARBA00022801"/>
    </source>
</evidence>
<dbReference type="Gene3D" id="3.90.226.10">
    <property type="entry name" value="2-enoyl-CoA Hydratase, Chain A, domain 1"/>
    <property type="match status" value="1"/>
</dbReference>
<dbReference type="NCBIfam" id="NF045542">
    <property type="entry name" value="Clp_rel_HeadMat"/>
    <property type="match status" value="1"/>
</dbReference>
<protein>
    <recommendedName>
        <fullName evidence="6">ATP-dependent Clp protease proteolytic subunit</fullName>
    </recommendedName>
</protein>
<keyword evidence="3 8" id="KW-0645">Protease</keyword>
<proteinExistence type="inferred from homology"/>
<dbReference type="GO" id="GO:0006508">
    <property type="term" value="P:proteolysis"/>
    <property type="evidence" value="ECO:0007669"/>
    <property type="project" value="UniProtKB-KW"/>
</dbReference>
<dbReference type="EMBL" id="JAJMLW010000001">
    <property type="protein sequence ID" value="MCI2241511.1"/>
    <property type="molecule type" value="Genomic_DNA"/>
</dbReference>
<reference evidence="8" key="1">
    <citation type="submission" date="2021-11" db="EMBL/GenBank/DDBJ databases">
        <title>A Novel Adlercreutzia Species, isolated from a Allomyrina dichotoma larva feces.</title>
        <authorList>
            <person name="Suh M.K."/>
        </authorList>
    </citation>
    <scope>NUCLEOTIDE SEQUENCE</scope>
    <source>
        <strain evidence="8">JBNU-10</strain>
    </source>
</reference>
<keyword evidence="2" id="KW-0963">Cytoplasm</keyword>
<name>A0ABS9WF74_9ACTN</name>
<keyword evidence="5" id="KW-0720">Serine protease</keyword>
<accession>A0ABS9WF74</accession>
<evidence type="ECO:0000256" key="1">
    <source>
        <dbReference type="ARBA" id="ARBA00007039"/>
    </source>
</evidence>
<dbReference type="PRINTS" id="PR00127">
    <property type="entry name" value="CLPPROTEASEP"/>
</dbReference>
<dbReference type="GO" id="GO:0008233">
    <property type="term" value="F:peptidase activity"/>
    <property type="evidence" value="ECO:0007669"/>
    <property type="project" value="UniProtKB-KW"/>
</dbReference>
<evidence type="ECO:0000313" key="9">
    <source>
        <dbReference type="Proteomes" id="UP001430755"/>
    </source>
</evidence>
<gene>
    <name evidence="8" type="ORF">LPT13_03980</name>
</gene>
<keyword evidence="9" id="KW-1185">Reference proteome</keyword>
<comment type="caution">
    <text evidence="8">The sequence shown here is derived from an EMBL/GenBank/DDBJ whole genome shotgun (WGS) entry which is preliminary data.</text>
</comment>
<dbReference type="InterPro" id="IPR001907">
    <property type="entry name" value="ClpP"/>
</dbReference>
<feature type="region of interest" description="Disordered" evidence="7">
    <location>
        <begin position="202"/>
        <end position="265"/>
    </location>
</feature>
<dbReference type="PANTHER" id="PTHR10381">
    <property type="entry name" value="ATP-DEPENDENT CLP PROTEASE PROTEOLYTIC SUBUNIT"/>
    <property type="match status" value="1"/>
</dbReference>
<evidence type="ECO:0000256" key="2">
    <source>
        <dbReference type="ARBA" id="ARBA00022490"/>
    </source>
</evidence>
<feature type="compositionally biased region" description="Acidic residues" evidence="7">
    <location>
        <begin position="205"/>
        <end position="250"/>
    </location>
</feature>
<dbReference type="RefSeq" id="WP_242163742.1">
    <property type="nucleotide sequence ID" value="NZ_JAJMLW010000001.1"/>
</dbReference>
<sequence>MKRYYSLVQDGATADVDIYGDITSYPWSESDVSAYGLSKQLAELEGVETINVNINSYGGEVAEGLAIYNALKRHKARVVTRCDGFACSIASVIFAAGDERVMHDASLLMIHNAWTSVWGANAAELRKQADDLDTITQASKAAYMANVSITEEELSALMDAETWISPQDALDMGFATSVESFESAANVSQSARASVFAKIAAAQAEEPDDPDDETEEPEDPGEPDTQPDDPEGPEDPEEPDETEGADDEDDKGAQRCASFVSMAFN</sequence>
<evidence type="ECO:0000256" key="6">
    <source>
        <dbReference type="RuleBase" id="RU003567"/>
    </source>
</evidence>
<organism evidence="8 9">
    <name type="scientific">Adlercreutzia faecimuris</name>
    <dbReference type="NCBI Taxonomy" id="2897341"/>
    <lineage>
        <taxon>Bacteria</taxon>
        <taxon>Bacillati</taxon>
        <taxon>Actinomycetota</taxon>
        <taxon>Coriobacteriia</taxon>
        <taxon>Eggerthellales</taxon>
        <taxon>Eggerthellaceae</taxon>
        <taxon>Adlercreutzia</taxon>
    </lineage>
</organism>